<proteinExistence type="predicted"/>
<keyword evidence="2" id="KW-1185">Reference proteome</keyword>
<dbReference type="InterPro" id="IPR022190">
    <property type="entry name" value="DUF3716"/>
</dbReference>
<dbReference type="Pfam" id="PF12511">
    <property type="entry name" value="DUF3716"/>
    <property type="match status" value="1"/>
</dbReference>
<sequence length="295" mass="32143">MTADRGSSSRFLVTRPRFAGVSIIDHSNTTINIVLTATARMYHVFFSSDGGEPAPKRRQGIPPQSLTAWEAVQDAYAHAVSDVFPDTPTAPTLAPLVNLPAQRYLTYRDGGSRRGGFRMCRDLNSNRRRLRAALLQAAGNESVITCELCSQKRGLWSECVGWNGQAPCACCFYRGQEKKCFPCVVDESTFGAPVGAVDMAKQTYGPSLVQEPSPAEAAFGAACAVGEATQNDGPSLGHWEPYLAKALDSMIETYRTKMTKEQRAGVMSTLRSILQEIDSIDRDEHDASCIEVVPL</sequence>
<dbReference type="EMBL" id="JAQQWI010000005">
    <property type="protein sequence ID" value="KAK8035874.1"/>
    <property type="molecule type" value="Genomic_DNA"/>
</dbReference>
<comment type="caution">
    <text evidence="1">The sequence shown here is derived from an EMBL/GenBank/DDBJ whole genome shotgun (WGS) entry which is preliminary data.</text>
</comment>
<protein>
    <submittedName>
        <fullName evidence="1">Uncharacterized protein</fullName>
    </submittedName>
</protein>
<name>A0ABR1SNI1_9PEZI</name>
<reference evidence="1 2" key="1">
    <citation type="submission" date="2023-01" db="EMBL/GenBank/DDBJ databases">
        <title>Analysis of 21 Apiospora genomes using comparative genomics revels a genus with tremendous synthesis potential of carbohydrate active enzymes and secondary metabolites.</title>
        <authorList>
            <person name="Sorensen T."/>
        </authorList>
    </citation>
    <scope>NUCLEOTIDE SEQUENCE [LARGE SCALE GENOMIC DNA]</scope>
    <source>
        <strain evidence="1 2">CBS 20057</strain>
    </source>
</reference>
<gene>
    <name evidence="1" type="ORF">PG991_001947</name>
</gene>
<dbReference type="Proteomes" id="UP001396898">
    <property type="component" value="Unassembled WGS sequence"/>
</dbReference>
<accession>A0ABR1SNI1</accession>
<evidence type="ECO:0000313" key="2">
    <source>
        <dbReference type="Proteomes" id="UP001396898"/>
    </source>
</evidence>
<evidence type="ECO:0000313" key="1">
    <source>
        <dbReference type="EMBL" id="KAK8035874.1"/>
    </source>
</evidence>
<organism evidence="1 2">
    <name type="scientific">Apiospora marii</name>
    <dbReference type="NCBI Taxonomy" id="335849"/>
    <lineage>
        <taxon>Eukaryota</taxon>
        <taxon>Fungi</taxon>
        <taxon>Dikarya</taxon>
        <taxon>Ascomycota</taxon>
        <taxon>Pezizomycotina</taxon>
        <taxon>Sordariomycetes</taxon>
        <taxon>Xylariomycetidae</taxon>
        <taxon>Amphisphaeriales</taxon>
        <taxon>Apiosporaceae</taxon>
        <taxon>Apiospora</taxon>
    </lineage>
</organism>